<reference evidence="14" key="1">
    <citation type="submission" date="2022-01" db="EMBL/GenBank/DDBJ databases">
        <authorList>
            <person name="King R."/>
        </authorList>
    </citation>
    <scope>NUCLEOTIDE SEQUENCE</scope>
</reference>
<dbReference type="Gene3D" id="3.30.70.1620">
    <property type="match status" value="1"/>
</dbReference>
<proteinExistence type="inferred from homology"/>
<evidence type="ECO:0000256" key="4">
    <source>
        <dbReference type="ARBA" id="ARBA00022741"/>
    </source>
</evidence>
<evidence type="ECO:0000256" key="2">
    <source>
        <dbReference type="ARBA" id="ARBA00005231"/>
    </source>
</evidence>
<dbReference type="GO" id="GO:0005694">
    <property type="term" value="C:chromosome"/>
    <property type="evidence" value="ECO:0007669"/>
    <property type="project" value="InterPro"/>
</dbReference>
<dbReference type="GO" id="GO:0051301">
    <property type="term" value="P:cell division"/>
    <property type="evidence" value="ECO:0007669"/>
    <property type="project" value="UniProtKB-KW"/>
</dbReference>
<keyword evidence="10" id="KW-0131">Cell cycle</keyword>
<dbReference type="GO" id="GO:0005524">
    <property type="term" value="F:ATP binding"/>
    <property type="evidence" value="ECO:0007669"/>
    <property type="project" value="UniProtKB-KW"/>
</dbReference>
<protein>
    <recommendedName>
        <fullName evidence="11">Structural maintenance of chromosomes protein</fullName>
    </recommendedName>
</protein>
<keyword evidence="3" id="KW-0132">Cell division</keyword>
<dbReference type="CDD" id="cd03273">
    <property type="entry name" value="ABC_SMC2_euk"/>
    <property type="match status" value="1"/>
</dbReference>
<dbReference type="PANTHER" id="PTHR43977">
    <property type="entry name" value="STRUCTURAL MAINTENANCE OF CHROMOSOMES PROTEIN 3"/>
    <property type="match status" value="1"/>
</dbReference>
<evidence type="ECO:0000256" key="10">
    <source>
        <dbReference type="ARBA" id="ARBA00023306"/>
    </source>
</evidence>
<dbReference type="InterPro" id="IPR024704">
    <property type="entry name" value="SMC"/>
</dbReference>
<dbReference type="PIRSF" id="PIRSF005719">
    <property type="entry name" value="SMC"/>
    <property type="match status" value="1"/>
</dbReference>
<keyword evidence="5" id="KW-0498">Mitosis</keyword>
<evidence type="ECO:0000256" key="1">
    <source>
        <dbReference type="ARBA" id="ARBA00004123"/>
    </source>
</evidence>
<dbReference type="SUPFAM" id="SSF52540">
    <property type="entry name" value="P-loop containing nucleoside triphosphate hydrolases"/>
    <property type="match status" value="1"/>
</dbReference>
<dbReference type="InterPro" id="IPR027120">
    <property type="entry name" value="Smc2_ABC"/>
</dbReference>
<dbReference type="InterPro" id="IPR036277">
    <property type="entry name" value="SMC_hinge_sf"/>
</dbReference>
<sequence>MYIKSIELDGFKSYGELTQINGFDDKFNAITGLNGSGKSNILDAICFVLGISNLSHVRAGTLQDLIFKSGQGGVDKATVSITFDNTHASQCPPGYEDYREITVTRQLIMGGKNNYLLNGIKVQNKKIHDLFCSVQLNVNNPHFLIMQGKITKVLNMKPIEILAMIEEAAGTRMYEVKRQSALKQIEKKSVKIEELSAILKEEIEPKIAKLREDRRKFLDYQNIDAMLKKQTQLFECWQYCQSKQVHSVAVNKLRDTEVQIKSFENEIEENIQKCKELDEQIIQLTNNANTEASARLAELESELKEKQVKQAKSGASIDSVKFNITTEEKKIVQLNTNLSEDQAALTEKENRLESVRTSFETLKTNDEKDTEALNNAVKKLEALGTGMEVNDEGETQTLQDQFMKANQDAMQAATDAKIAANVIAKCKSELAEKEKELRSTSVNFSDYEKTKREVALKEKQLHKLEEELSKMNFSEDRMREVQNERQLLTEEVRSLRDSIELFYACHPRMRFTYDDMGPDFNRKSVKGVVCNLMKCKIPDVSMAIETAAGSRLYNVVVDTDKTVVKLLKKGNLQNRTTFIPLNKIKGGKIHPKIVKLAQNLVGPENCQTALSHLEYGAELETAMEYIFGNAFVCKDISVAKRIAFNDDIRKLCVTLDGDVVNPAGTLSGGAPKAGGSDLLKLAQTKNNEAILKEKESALGTIEANYRKLDELRSNFYGLKRKIVVVSGEFASLKKTVEQGNYQKLQDDINNMKKRIEESTATVKACKELEKKSKDKAGEIERKMKDIKGYFTNRLKEAEADVKRLKEKAEKSSKIWKQNEQDYELLKLEISTLKTEIENIKKEIEVSQKTLVDLNAQLADISGNDEELKTEINNVKAELASIKERIKEKNKDVQKKSKEKENLCAKNENLKLKIKAERQGLDKMEEYCKNAEKKMRDLSKKFSNHPNLKEAEKLSSNEGSELEKKIKANQEQRHKLSRVLNTQALTMFEEHEKKYMEVIEKMNICKTDKENILKTIKEMDVQKENSLKLAFHQVSKDFGSIFGTLLPGANAKLEPPKGKQILQGLEIKVALGDVWKENLSELSGGQRSLAALSLILAMLLFKPAPLYILDEVDAALDMSHTQNIGKMLKTHFKQSQFIVVSLKDGMFSNANVLFRTKFVNGVSTVTRTVNK</sequence>
<evidence type="ECO:0000256" key="5">
    <source>
        <dbReference type="ARBA" id="ARBA00022776"/>
    </source>
</evidence>
<evidence type="ECO:0000313" key="15">
    <source>
        <dbReference type="Proteomes" id="UP001153712"/>
    </source>
</evidence>
<dbReference type="AlphaFoldDB" id="A0A9N9TSX7"/>
<dbReference type="Pfam" id="PF02463">
    <property type="entry name" value="SMC_N"/>
    <property type="match status" value="1"/>
</dbReference>
<gene>
    <name evidence="14" type="ORF">PHYEVI_LOCUS10315</name>
</gene>
<dbReference type="OrthoDB" id="10255539at2759"/>
<dbReference type="Gene3D" id="3.40.50.300">
    <property type="entry name" value="P-loop containing nucleotide triphosphate hydrolases"/>
    <property type="match status" value="2"/>
</dbReference>
<keyword evidence="9 11" id="KW-0539">Nucleus</keyword>
<keyword evidence="8" id="KW-0226">DNA condensation</keyword>
<evidence type="ECO:0000256" key="9">
    <source>
        <dbReference type="ARBA" id="ARBA00023242"/>
    </source>
</evidence>
<feature type="domain" description="SMC hinge" evidence="13">
    <location>
        <begin position="523"/>
        <end position="643"/>
    </location>
</feature>
<dbReference type="SUPFAM" id="SSF75553">
    <property type="entry name" value="Smc hinge domain"/>
    <property type="match status" value="1"/>
</dbReference>
<keyword evidence="6" id="KW-0067">ATP-binding</keyword>
<comment type="subcellular location">
    <subcellularLocation>
        <location evidence="1 11">Nucleus</location>
    </subcellularLocation>
</comment>
<dbReference type="Gene3D" id="1.10.287.1490">
    <property type="match status" value="1"/>
</dbReference>
<dbReference type="Proteomes" id="UP001153712">
    <property type="component" value="Chromosome 7"/>
</dbReference>
<organism evidence="14 15">
    <name type="scientific">Phyllotreta striolata</name>
    <name type="common">Striped flea beetle</name>
    <name type="synonym">Crioceris striolata</name>
    <dbReference type="NCBI Taxonomy" id="444603"/>
    <lineage>
        <taxon>Eukaryota</taxon>
        <taxon>Metazoa</taxon>
        <taxon>Ecdysozoa</taxon>
        <taxon>Arthropoda</taxon>
        <taxon>Hexapoda</taxon>
        <taxon>Insecta</taxon>
        <taxon>Pterygota</taxon>
        <taxon>Neoptera</taxon>
        <taxon>Endopterygota</taxon>
        <taxon>Coleoptera</taxon>
        <taxon>Polyphaga</taxon>
        <taxon>Cucujiformia</taxon>
        <taxon>Chrysomeloidea</taxon>
        <taxon>Chrysomelidae</taxon>
        <taxon>Galerucinae</taxon>
        <taxon>Alticini</taxon>
        <taxon>Phyllotreta</taxon>
    </lineage>
</organism>
<accession>A0A9N9TSX7</accession>
<dbReference type="EMBL" id="OU900100">
    <property type="protein sequence ID" value="CAG9864049.1"/>
    <property type="molecule type" value="Genomic_DNA"/>
</dbReference>
<feature type="coiled-coil region" evidence="12">
    <location>
        <begin position="253"/>
        <end position="365"/>
    </location>
</feature>
<comment type="similarity">
    <text evidence="2">Belongs to the SMC family. SMC2 subfamily.</text>
</comment>
<feature type="coiled-coil region" evidence="12">
    <location>
        <begin position="416"/>
        <end position="498"/>
    </location>
</feature>
<dbReference type="SMART" id="SM00968">
    <property type="entry name" value="SMC_hinge"/>
    <property type="match status" value="1"/>
</dbReference>
<evidence type="ECO:0000256" key="11">
    <source>
        <dbReference type="PIRNR" id="PIRNR005719"/>
    </source>
</evidence>
<dbReference type="GO" id="GO:0005634">
    <property type="term" value="C:nucleus"/>
    <property type="evidence" value="ECO:0007669"/>
    <property type="project" value="UniProtKB-SubCell"/>
</dbReference>
<feature type="coiled-coil region" evidence="12">
    <location>
        <begin position="691"/>
        <end position="940"/>
    </location>
</feature>
<keyword evidence="15" id="KW-1185">Reference proteome</keyword>
<dbReference type="Gene3D" id="1.20.1060.20">
    <property type="match status" value="1"/>
</dbReference>
<evidence type="ECO:0000256" key="12">
    <source>
        <dbReference type="SAM" id="Coils"/>
    </source>
</evidence>
<dbReference type="FunFam" id="3.40.50.300:FF:000385">
    <property type="entry name" value="Structural maintenance of chromosomes 2"/>
    <property type="match status" value="1"/>
</dbReference>
<name>A0A9N9TSX7_PHYSR</name>
<dbReference type="GO" id="GO:0016887">
    <property type="term" value="F:ATP hydrolysis activity"/>
    <property type="evidence" value="ECO:0007669"/>
    <property type="project" value="InterPro"/>
</dbReference>
<dbReference type="GO" id="GO:0030261">
    <property type="term" value="P:chromosome condensation"/>
    <property type="evidence" value="ECO:0007669"/>
    <property type="project" value="UniProtKB-KW"/>
</dbReference>
<dbReference type="InterPro" id="IPR003395">
    <property type="entry name" value="RecF/RecN/SMC_N"/>
</dbReference>
<evidence type="ECO:0000313" key="14">
    <source>
        <dbReference type="EMBL" id="CAG9864049.1"/>
    </source>
</evidence>
<keyword evidence="7 12" id="KW-0175">Coiled coil</keyword>
<dbReference type="Pfam" id="PF06470">
    <property type="entry name" value="SMC_hinge"/>
    <property type="match status" value="1"/>
</dbReference>
<evidence type="ECO:0000256" key="6">
    <source>
        <dbReference type="ARBA" id="ARBA00022840"/>
    </source>
</evidence>
<dbReference type="InterPro" id="IPR010935">
    <property type="entry name" value="SMC_hinge"/>
</dbReference>
<evidence type="ECO:0000259" key="13">
    <source>
        <dbReference type="SMART" id="SM00968"/>
    </source>
</evidence>
<evidence type="ECO:0000256" key="8">
    <source>
        <dbReference type="ARBA" id="ARBA00023067"/>
    </source>
</evidence>
<evidence type="ECO:0000256" key="3">
    <source>
        <dbReference type="ARBA" id="ARBA00022618"/>
    </source>
</evidence>
<keyword evidence="4" id="KW-0547">Nucleotide-binding</keyword>
<evidence type="ECO:0000256" key="7">
    <source>
        <dbReference type="ARBA" id="ARBA00023054"/>
    </source>
</evidence>
<dbReference type="InterPro" id="IPR027417">
    <property type="entry name" value="P-loop_NTPase"/>
</dbReference>